<dbReference type="Gene3D" id="3.30.200.20">
    <property type="entry name" value="Phosphorylase Kinase, domain 1"/>
    <property type="match status" value="1"/>
</dbReference>
<comment type="caution">
    <text evidence="4">The sequence shown here is derived from an EMBL/GenBank/DDBJ whole genome shotgun (WGS) entry which is preliminary data.</text>
</comment>
<dbReference type="Proteomes" id="UP001157418">
    <property type="component" value="Unassembled WGS sequence"/>
</dbReference>
<dbReference type="GO" id="GO:0005524">
    <property type="term" value="F:ATP binding"/>
    <property type="evidence" value="ECO:0007669"/>
    <property type="project" value="UniProtKB-UniRule"/>
</dbReference>
<reference evidence="4 5" key="1">
    <citation type="submission" date="2022-01" db="EMBL/GenBank/DDBJ databases">
        <authorList>
            <person name="Xiong W."/>
            <person name="Schranz E."/>
        </authorList>
    </citation>
    <scope>NUCLEOTIDE SEQUENCE [LARGE SCALE GENOMIC DNA]</scope>
</reference>
<feature type="binding site" evidence="1">
    <location>
        <position position="191"/>
    </location>
    <ligand>
        <name>ATP</name>
        <dbReference type="ChEBI" id="CHEBI:30616"/>
    </ligand>
</feature>
<keyword evidence="5" id="KW-1185">Reference proteome</keyword>
<evidence type="ECO:0000256" key="2">
    <source>
        <dbReference type="SAM" id="MobiDB-lite"/>
    </source>
</evidence>
<name>A0AAU9P8Y2_9ASTR</name>
<protein>
    <recommendedName>
        <fullName evidence="3">Protein kinase domain-containing protein</fullName>
    </recommendedName>
</protein>
<feature type="domain" description="Protein kinase" evidence="3">
    <location>
        <begin position="163"/>
        <end position="274"/>
    </location>
</feature>
<feature type="region of interest" description="Disordered" evidence="2">
    <location>
        <begin position="80"/>
        <end position="99"/>
    </location>
</feature>
<evidence type="ECO:0000256" key="1">
    <source>
        <dbReference type="PROSITE-ProRule" id="PRU10141"/>
    </source>
</evidence>
<dbReference type="SUPFAM" id="SSF56112">
    <property type="entry name" value="Protein kinase-like (PK-like)"/>
    <property type="match status" value="1"/>
</dbReference>
<dbReference type="AlphaFoldDB" id="A0AAU9P8Y2"/>
<organism evidence="4 5">
    <name type="scientific">Lactuca virosa</name>
    <dbReference type="NCBI Taxonomy" id="75947"/>
    <lineage>
        <taxon>Eukaryota</taxon>
        <taxon>Viridiplantae</taxon>
        <taxon>Streptophyta</taxon>
        <taxon>Embryophyta</taxon>
        <taxon>Tracheophyta</taxon>
        <taxon>Spermatophyta</taxon>
        <taxon>Magnoliopsida</taxon>
        <taxon>eudicotyledons</taxon>
        <taxon>Gunneridae</taxon>
        <taxon>Pentapetalae</taxon>
        <taxon>asterids</taxon>
        <taxon>campanulids</taxon>
        <taxon>Asterales</taxon>
        <taxon>Asteraceae</taxon>
        <taxon>Cichorioideae</taxon>
        <taxon>Cichorieae</taxon>
        <taxon>Lactucinae</taxon>
        <taxon>Lactuca</taxon>
    </lineage>
</organism>
<dbReference type="InterPro" id="IPR000719">
    <property type="entry name" value="Prot_kinase_dom"/>
</dbReference>
<dbReference type="PROSITE" id="PS00107">
    <property type="entry name" value="PROTEIN_KINASE_ATP"/>
    <property type="match status" value="1"/>
</dbReference>
<dbReference type="InterPro" id="IPR011009">
    <property type="entry name" value="Kinase-like_dom_sf"/>
</dbReference>
<sequence>MGYPRFFFIPFPPYNCIFRNCPLSASQIGSRFPSQTPTNFQRNHYRIVFCESLRDRPPKLQDNFKYISSQLQDSLQLQEFREDSSAQRKRKRRNSWDPLMNSLKDSADIIGSKIDNATNGSPKIFCAFIFLTKPPEPVIFGKPEAEGIKMVEDSLNLSLKGDFKQENKIGQGRFGSVYKGLLKDGKIVAIKGFTFRLEWDLTSRQMFRLILRINEDESQVITVSKSSNIVLMENLSKREVLQINSTEFSNSLDSVIQLMLKHMLLLVAMILYLL</sequence>
<dbReference type="InterPro" id="IPR017441">
    <property type="entry name" value="Protein_kinase_ATP_BS"/>
</dbReference>
<dbReference type="EMBL" id="CAKMRJ010005523">
    <property type="protein sequence ID" value="CAH1446478.1"/>
    <property type="molecule type" value="Genomic_DNA"/>
</dbReference>
<evidence type="ECO:0000313" key="4">
    <source>
        <dbReference type="EMBL" id="CAH1446478.1"/>
    </source>
</evidence>
<dbReference type="PROSITE" id="PS50011">
    <property type="entry name" value="PROTEIN_KINASE_DOM"/>
    <property type="match status" value="1"/>
</dbReference>
<evidence type="ECO:0000259" key="3">
    <source>
        <dbReference type="PROSITE" id="PS50011"/>
    </source>
</evidence>
<accession>A0AAU9P8Y2</accession>
<gene>
    <name evidence="4" type="ORF">LVIROSA_LOCUS32168</name>
</gene>
<dbReference type="GO" id="GO:0004672">
    <property type="term" value="F:protein kinase activity"/>
    <property type="evidence" value="ECO:0007669"/>
    <property type="project" value="InterPro"/>
</dbReference>
<proteinExistence type="predicted"/>
<keyword evidence="1" id="KW-0547">Nucleotide-binding</keyword>
<evidence type="ECO:0000313" key="5">
    <source>
        <dbReference type="Proteomes" id="UP001157418"/>
    </source>
</evidence>
<keyword evidence="1" id="KW-0067">ATP-binding</keyword>